<keyword evidence="7 11" id="KW-0804">Transcription</keyword>
<organism evidence="12 13">
    <name type="scientific">Desulfobaculum bizertense DSM 18034</name>
    <dbReference type="NCBI Taxonomy" id="1121442"/>
    <lineage>
        <taxon>Bacteria</taxon>
        <taxon>Pseudomonadati</taxon>
        <taxon>Thermodesulfobacteriota</taxon>
        <taxon>Desulfovibrionia</taxon>
        <taxon>Desulfovibrionales</taxon>
        <taxon>Desulfovibrionaceae</taxon>
        <taxon>Desulfobaculum</taxon>
    </lineage>
</organism>
<dbReference type="InterPro" id="IPR036161">
    <property type="entry name" value="RPB6/omega-like_sf"/>
</dbReference>
<dbReference type="Proteomes" id="UP000189733">
    <property type="component" value="Unassembled WGS sequence"/>
</dbReference>
<reference evidence="12 13" key="1">
    <citation type="submission" date="2017-02" db="EMBL/GenBank/DDBJ databases">
        <authorList>
            <person name="Peterson S.W."/>
        </authorList>
    </citation>
    <scope>NUCLEOTIDE SEQUENCE [LARGE SCALE GENOMIC DNA]</scope>
    <source>
        <strain evidence="12 13">DSM 18034</strain>
    </source>
</reference>
<proteinExistence type="inferred from homology"/>
<evidence type="ECO:0000256" key="3">
    <source>
        <dbReference type="ARBA" id="ARBA00013725"/>
    </source>
</evidence>
<evidence type="ECO:0000313" key="12">
    <source>
        <dbReference type="EMBL" id="SKA73018.1"/>
    </source>
</evidence>
<dbReference type="Pfam" id="PF01192">
    <property type="entry name" value="RNA_pol_Rpb6"/>
    <property type="match status" value="1"/>
</dbReference>
<dbReference type="PANTHER" id="PTHR34476:SF1">
    <property type="entry name" value="DNA-DIRECTED RNA POLYMERASE SUBUNIT OMEGA"/>
    <property type="match status" value="1"/>
</dbReference>
<dbReference type="GO" id="GO:0000428">
    <property type="term" value="C:DNA-directed RNA polymerase complex"/>
    <property type="evidence" value="ECO:0007669"/>
    <property type="project" value="UniProtKB-KW"/>
</dbReference>
<dbReference type="InterPro" id="IPR006110">
    <property type="entry name" value="Pol_omega/Rpo6/RPB6"/>
</dbReference>
<comment type="similarity">
    <text evidence="1 11">Belongs to the RNA polymerase subunit omega family.</text>
</comment>
<evidence type="ECO:0000313" key="13">
    <source>
        <dbReference type="Proteomes" id="UP000189733"/>
    </source>
</evidence>
<accession>A0A1T4W7K0</accession>
<evidence type="ECO:0000256" key="6">
    <source>
        <dbReference type="ARBA" id="ARBA00022695"/>
    </source>
</evidence>
<dbReference type="OrthoDB" id="9796300at2"/>
<name>A0A1T4W7K0_9BACT</name>
<protein>
    <recommendedName>
        <fullName evidence="3 11">DNA-directed RNA polymerase subunit omega</fullName>
        <shortName evidence="11">RNAP omega subunit</shortName>
        <ecNumber evidence="2 11">2.7.7.6</ecNumber>
    </recommendedName>
    <alternativeName>
        <fullName evidence="9 11">RNA polymerase omega subunit</fullName>
    </alternativeName>
    <alternativeName>
        <fullName evidence="8 11">Transcriptase subunit omega</fullName>
    </alternativeName>
</protein>
<dbReference type="InterPro" id="IPR003716">
    <property type="entry name" value="DNA-dir_RNA_pol_omega"/>
</dbReference>
<evidence type="ECO:0000256" key="1">
    <source>
        <dbReference type="ARBA" id="ARBA00006711"/>
    </source>
</evidence>
<evidence type="ECO:0000256" key="9">
    <source>
        <dbReference type="ARBA" id="ARBA00030998"/>
    </source>
</evidence>
<dbReference type="STRING" id="1121442.SAMN02745702_01770"/>
<evidence type="ECO:0000256" key="5">
    <source>
        <dbReference type="ARBA" id="ARBA00022679"/>
    </source>
</evidence>
<dbReference type="HAMAP" id="MF_00366">
    <property type="entry name" value="RNApol_bact_RpoZ"/>
    <property type="match status" value="1"/>
</dbReference>
<dbReference type="GO" id="GO:0003899">
    <property type="term" value="F:DNA-directed RNA polymerase activity"/>
    <property type="evidence" value="ECO:0007669"/>
    <property type="project" value="UniProtKB-UniRule"/>
</dbReference>
<dbReference type="GO" id="GO:0006351">
    <property type="term" value="P:DNA-templated transcription"/>
    <property type="evidence" value="ECO:0007669"/>
    <property type="project" value="UniProtKB-UniRule"/>
</dbReference>
<dbReference type="SUPFAM" id="SSF63562">
    <property type="entry name" value="RPB6/omega subunit-like"/>
    <property type="match status" value="1"/>
</dbReference>
<evidence type="ECO:0000256" key="10">
    <source>
        <dbReference type="ARBA" id="ARBA00048552"/>
    </source>
</evidence>
<keyword evidence="6 11" id="KW-0548">Nucleotidyltransferase</keyword>
<evidence type="ECO:0000256" key="4">
    <source>
        <dbReference type="ARBA" id="ARBA00022478"/>
    </source>
</evidence>
<gene>
    <name evidence="11" type="primary">rpoZ</name>
    <name evidence="12" type="ORF">SAMN02745702_01770</name>
</gene>
<evidence type="ECO:0000256" key="7">
    <source>
        <dbReference type="ARBA" id="ARBA00023163"/>
    </source>
</evidence>
<dbReference type="GO" id="GO:0003677">
    <property type="term" value="F:DNA binding"/>
    <property type="evidence" value="ECO:0007669"/>
    <property type="project" value="UniProtKB-UniRule"/>
</dbReference>
<keyword evidence="4 11" id="KW-0240">DNA-directed RNA polymerase</keyword>
<dbReference type="EC" id="2.7.7.6" evidence="2 11"/>
<keyword evidence="13" id="KW-1185">Reference proteome</keyword>
<dbReference type="RefSeq" id="WP_078685055.1">
    <property type="nucleotide sequence ID" value="NZ_FUYA01000005.1"/>
</dbReference>
<evidence type="ECO:0000256" key="11">
    <source>
        <dbReference type="HAMAP-Rule" id="MF_00366"/>
    </source>
</evidence>
<dbReference type="PANTHER" id="PTHR34476">
    <property type="entry name" value="DNA-DIRECTED RNA POLYMERASE SUBUNIT OMEGA"/>
    <property type="match status" value="1"/>
</dbReference>
<comment type="subunit">
    <text evidence="11">The RNAP catalytic core consists of 2 alpha, 1 beta, 1 beta' and 1 omega subunit. When a sigma factor is associated with the core the holoenzyme is formed, which can initiate transcription.</text>
</comment>
<dbReference type="Gene3D" id="3.90.940.10">
    <property type="match status" value="1"/>
</dbReference>
<dbReference type="EMBL" id="FUYA01000005">
    <property type="protein sequence ID" value="SKA73018.1"/>
    <property type="molecule type" value="Genomic_DNA"/>
</dbReference>
<dbReference type="SMART" id="SM01409">
    <property type="entry name" value="RNA_pol_Rpb6"/>
    <property type="match status" value="1"/>
</dbReference>
<comment type="function">
    <text evidence="11">Promotes RNA polymerase assembly. Latches the N- and C-terminal regions of the beta' subunit thereby facilitating its interaction with the beta and alpha subunits.</text>
</comment>
<comment type="catalytic activity">
    <reaction evidence="10 11">
        <text>RNA(n) + a ribonucleoside 5'-triphosphate = RNA(n+1) + diphosphate</text>
        <dbReference type="Rhea" id="RHEA:21248"/>
        <dbReference type="Rhea" id="RHEA-COMP:14527"/>
        <dbReference type="Rhea" id="RHEA-COMP:17342"/>
        <dbReference type="ChEBI" id="CHEBI:33019"/>
        <dbReference type="ChEBI" id="CHEBI:61557"/>
        <dbReference type="ChEBI" id="CHEBI:140395"/>
        <dbReference type="EC" id="2.7.7.6"/>
    </reaction>
</comment>
<keyword evidence="5 11" id="KW-0808">Transferase</keyword>
<evidence type="ECO:0000256" key="8">
    <source>
        <dbReference type="ARBA" id="ARBA00029924"/>
    </source>
</evidence>
<evidence type="ECO:0000256" key="2">
    <source>
        <dbReference type="ARBA" id="ARBA00012418"/>
    </source>
</evidence>
<dbReference type="AlphaFoldDB" id="A0A1T4W7K0"/>
<dbReference type="NCBIfam" id="TIGR00690">
    <property type="entry name" value="rpoZ"/>
    <property type="match status" value="1"/>
</dbReference>
<sequence length="73" mass="8273">MARITVEDCLQNVNNRFMIVQMAIKRVKQFREGYDPLVQCKNKEIVTALREIAAGKVVPNEHPEEVSDTAASK</sequence>